<dbReference type="Proteomes" id="UP001079657">
    <property type="component" value="Unassembled WGS sequence"/>
</dbReference>
<comment type="similarity">
    <text evidence="1">Belongs to the HupF/HypC family.</text>
</comment>
<protein>
    <submittedName>
        <fullName evidence="2">HypC/HybG/HupF family hydrogenase formation chaperone</fullName>
    </submittedName>
</protein>
<sequence length="75" mass="8571">MCLAICGEIKNLDLPFAVVNIKGVETCVNVQLIEEPLMGDYVLIHAGFAIEKIDKDYFDYLDNIFEEMLKEDDEL</sequence>
<dbReference type="PRINTS" id="PR00445">
    <property type="entry name" value="HUPFHYPC"/>
</dbReference>
<dbReference type="PANTHER" id="PTHR35177">
    <property type="entry name" value="HYDROGENASE MATURATION FACTOR HYBG"/>
    <property type="match status" value="1"/>
</dbReference>
<dbReference type="PANTHER" id="PTHR35177:SF2">
    <property type="entry name" value="HYDROGENASE MATURATION FACTOR HYBG"/>
    <property type="match status" value="1"/>
</dbReference>
<accession>A0ABT4CVE3</accession>
<proteinExistence type="inferred from homology"/>
<organism evidence="2 3">
    <name type="scientific">Clostridium ganghwense</name>
    <dbReference type="NCBI Taxonomy" id="312089"/>
    <lineage>
        <taxon>Bacteria</taxon>
        <taxon>Bacillati</taxon>
        <taxon>Bacillota</taxon>
        <taxon>Clostridia</taxon>
        <taxon>Eubacteriales</taxon>
        <taxon>Clostridiaceae</taxon>
        <taxon>Clostridium</taxon>
    </lineage>
</organism>
<dbReference type="EMBL" id="JAPQES010000006">
    <property type="protein sequence ID" value="MCY6372031.1"/>
    <property type="molecule type" value="Genomic_DNA"/>
</dbReference>
<dbReference type="RefSeq" id="WP_268050947.1">
    <property type="nucleotide sequence ID" value="NZ_JAPQES010000006.1"/>
</dbReference>
<comment type="caution">
    <text evidence="2">The sequence shown here is derived from an EMBL/GenBank/DDBJ whole genome shotgun (WGS) entry which is preliminary data.</text>
</comment>
<dbReference type="NCBIfam" id="TIGR00074">
    <property type="entry name" value="hypC_hupF"/>
    <property type="match status" value="1"/>
</dbReference>
<gene>
    <name evidence="2" type="ORF">OXH55_15455</name>
</gene>
<reference evidence="2" key="1">
    <citation type="submission" date="2022-12" db="EMBL/GenBank/DDBJ databases">
        <authorList>
            <person name="Wang J."/>
        </authorList>
    </citation>
    <scope>NUCLEOTIDE SEQUENCE</scope>
    <source>
        <strain evidence="2">HY-42-06</strain>
    </source>
</reference>
<evidence type="ECO:0000313" key="3">
    <source>
        <dbReference type="Proteomes" id="UP001079657"/>
    </source>
</evidence>
<dbReference type="InterPro" id="IPR001109">
    <property type="entry name" value="Hydrogenase_HupF/HypC"/>
</dbReference>
<evidence type="ECO:0000313" key="2">
    <source>
        <dbReference type="EMBL" id="MCY6372031.1"/>
    </source>
</evidence>
<keyword evidence="3" id="KW-1185">Reference proteome</keyword>
<dbReference type="Gene3D" id="2.30.30.140">
    <property type="match status" value="1"/>
</dbReference>
<evidence type="ECO:0000256" key="1">
    <source>
        <dbReference type="ARBA" id="ARBA00006018"/>
    </source>
</evidence>
<dbReference type="Pfam" id="PF01455">
    <property type="entry name" value="HupF_HypC"/>
    <property type="match status" value="1"/>
</dbReference>
<name>A0ABT4CVE3_9CLOT</name>
<dbReference type="SUPFAM" id="SSF159127">
    <property type="entry name" value="HupF/HypC-like"/>
    <property type="match status" value="1"/>
</dbReference>